<accession>A0A222E0U1</accession>
<dbReference type="InterPro" id="IPR036291">
    <property type="entry name" value="NAD(P)-bd_dom_sf"/>
</dbReference>
<dbReference type="Pfam" id="PF00106">
    <property type="entry name" value="adh_short"/>
    <property type="match status" value="1"/>
</dbReference>
<keyword evidence="2" id="KW-1185">Reference proteome</keyword>
<dbReference type="PRINTS" id="PR00081">
    <property type="entry name" value="GDHRDH"/>
</dbReference>
<organism evidence="1 2">
    <name type="scientific">Antarctobacter heliothermus</name>
    <dbReference type="NCBI Taxonomy" id="74033"/>
    <lineage>
        <taxon>Bacteria</taxon>
        <taxon>Pseudomonadati</taxon>
        <taxon>Pseudomonadota</taxon>
        <taxon>Alphaproteobacteria</taxon>
        <taxon>Rhodobacterales</taxon>
        <taxon>Roseobacteraceae</taxon>
        <taxon>Antarctobacter</taxon>
    </lineage>
</organism>
<dbReference type="EMBL" id="CP022540">
    <property type="protein sequence ID" value="ASP19816.1"/>
    <property type="molecule type" value="Genomic_DNA"/>
</dbReference>
<evidence type="ECO:0000313" key="2">
    <source>
        <dbReference type="Proteomes" id="UP000203589"/>
    </source>
</evidence>
<dbReference type="InterPro" id="IPR051468">
    <property type="entry name" value="Fungal_SecMetab_SDRs"/>
</dbReference>
<dbReference type="PANTHER" id="PTHR43544:SF12">
    <property type="entry name" value="NAD(P)-BINDING ROSSMANN-FOLD SUPERFAMILY PROTEIN"/>
    <property type="match status" value="1"/>
</dbReference>
<reference evidence="1 2" key="1">
    <citation type="submission" date="2017-07" db="EMBL/GenBank/DDBJ databases">
        <title>Genome Sequence of Antarctobacter heliothermus Strain SMS3 Isolated from a culture of the Diatom Skeletonema marinoi.</title>
        <authorList>
            <person name="Topel M."/>
            <person name="Pinder M.I.M."/>
            <person name="Johansson O.N."/>
            <person name="Kourtchenko O."/>
            <person name="Godhe A."/>
            <person name="Clarke A.K."/>
        </authorList>
    </citation>
    <scope>NUCLEOTIDE SEQUENCE [LARGE SCALE GENOMIC DNA]</scope>
    <source>
        <strain evidence="1 2">SMS3</strain>
    </source>
</reference>
<dbReference type="SUPFAM" id="SSF51735">
    <property type="entry name" value="NAD(P)-binding Rossmann-fold domains"/>
    <property type="match status" value="1"/>
</dbReference>
<name>A0A222E0U1_9RHOB</name>
<gene>
    <name evidence="1" type="primary">csgA</name>
    <name evidence="1" type="ORF">ANTHELSMS3_01101</name>
</gene>
<dbReference type="KEGG" id="aht:ANTHELSMS3_01101"/>
<sequence length="230" mass="24364">MPLTAIWRFMNNALIIGDSGGIGGAVAARLRATGVVVTGLSRSHDGLDVTDEVSVRRALGGLSGPFDLILVATGALEIQGAEPEKSLKTLDAKALADQYLLNAIGPVMVLKHAQHLLPRDRPAVFAVLSARVGSITDNRLGGWYSYRAAKAGVNQLIHTAAVELGRTHPQLACVCLHPGTVETEFTAKYAARHPTVTAEHAAERLVAVMSGLLAKDTGKFLDYAGQEIPW</sequence>
<dbReference type="Gene3D" id="3.40.50.720">
    <property type="entry name" value="NAD(P)-binding Rossmann-like Domain"/>
    <property type="match status" value="1"/>
</dbReference>
<evidence type="ECO:0000313" key="1">
    <source>
        <dbReference type="EMBL" id="ASP19816.1"/>
    </source>
</evidence>
<dbReference type="PANTHER" id="PTHR43544">
    <property type="entry name" value="SHORT-CHAIN DEHYDROGENASE/REDUCTASE"/>
    <property type="match status" value="1"/>
</dbReference>
<dbReference type="GO" id="GO:0016491">
    <property type="term" value="F:oxidoreductase activity"/>
    <property type="evidence" value="ECO:0007669"/>
    <property type="project" value="TreeGrafter"/>
</dbReference>
<dbReference type="InterPro" id="IPR002347">
    <property type="entry name" value="SDR_fam"/>
</dbReference>
<dbReference type="GO" id="GO:0005737">
    <property type="term" value="C:cytoplasm"/>
    <property type="evidence" value="ECO:0007669"/>
    <property type="project" value="TreeGrafter"/>
</dbReference>
<proteinExistence type="predicted"/>
<protein>
    <submittedName>
        <fullName evidence="1">C-factor</fullName>
    </submittedName>
</protein>
<dbReference type="AlphaFoldDB" id="A0A222E0U1"/>
<dbReference type="Proteomes" id="UP000203589">
    <property type="component" value="Chromosome"/>
</dbReference>